<dbReference type="GO" id="GO:0016209">
    <property type="term" value="F:antioxidant activity"/>
    <property type="evidence" value="ECO:0007669"/>
    <property type="project" value="InterPro"/>
</dbReference>
<dbReference type="SUPFAM" id="SSF52833">
    <property type="entry name" value="Thioredoxin-like"/>
    <property type="match status" value="1"/>
</dbReference>
<dbReference type="Gene3D" id="3.40.30.10">
    <property type="entry name" value="Glutaredoxin"/>
    <property type="match status" value="1"/>
</dbReference>
<name>A0A6B9ZPE8_9BACT</name>
<dbReference type="AlphaFoldDB" id="A0A6B9ZPE8"/>
<dbReference type="EMBL" id="CP048113">
    <property type="protein sequence ID" value="QHS63025.1"/>
    <property type="molecule type" value="Genomic_DNA"/>
</dbReference>
<reference evidence="3 4" key="1">
    <citation type="submission" date="2020-01" db="EMBL/GenBank/DDBJ databases">
        <title>Complete genome sequence of Chitinophaga sp. H33E-04 isolated from quinoa roots.</title>
        <authorList>
            <person name="Weon H.-Y."/>
            <person name="Lee S.A."/>
        </authorList>
    </citation>
    <scope>NUCLEOTIDE SEQUENCE [LARGE SCALE GENOMIC DNA]</scope>
    <source>
        <strain evidence="3 4">H33E-04</strain>
    </source>
</reference>
<dbReference type="InterPro" id="IPR000866">
    <property type="entry name" value="AhpC/TSA"/>
</dbReference>
<evidence type="ECO:0000313" key="3">
    <source>
        <dbReference type="EMBL" id="QHS63025.1"/>
    </source>
</evidence>
<dbReference type="PANTHER" id="PTHR42852">
    <property type="entry name" value="THIOL:DISULFIDE INTERCHANGE PROTEIN DSBE"/>
    <property type="match status" value="1"/>
</dbReference>
<sequence>MFRYVLFLSFFFVSSLLLAQDRETFHGAKTAFRPLSIGDTVPDFRLYHLLNYQQKEVTLATFRGKAIIIDFWATFCQPCIAHFPELQSIQARYQQDLQIITVTNDSLNKVIKLFDNIRYQGLKLITVTNGGDQLNDSLFYAFAHQYIPHYIWIDKAGAVKAITGKESLTDGNVATLINGGDFLNASARKKDTMIREHPAMFAYQETGIAEKMMLNDSISGLLAYSMLTGYNRNYAPSSAIDCFGIYAERRMRLWNLPLSTMLRFAYGKISTDPREQELISMPRTFFNVRDPDILRKLTVNFEAPPDSTEDMYCYDLIIAGKGIRLLQERMKKDLYSYFGVKAVPVRKKVACYVLEIKDSMLIKTKGGDAAKDGNIYYLKLKNMPFSKLVDHIRSYNEGSKSGFYRGIESGIIEDHTGFSSPIDISISARMNDIPALKVALEKYGINLRESEQMVETYLFEN</sequence>
<proteinExistence type="predicted"/>
<feature type="domain" description="Thioredoxin" evidence="2">
    <location>
        <begin position="35"/>
        <end position="188"/>
    </location>
</feature>
<dbReference type="CDD" id="cd02966">
    <property type="entry name" value="TlpA_like_family"/>
    <property type="match status" value="1"/>
</dbReference>
<protein>
    <submittedName>
        <fullName evidence="3">Redoxin domain-containing protein</fullName>
    </submittedName>
</protein>
<dbReference type="InterPro" id="IPR013766">
    <property type="entry name" value="Thioredoxin_domain"/>
</dbReference>
<evidence type="ECO:0000256" key="1">
    <source>
        <dbReference type="SAM" id="SignalP"/>
    </source>
</evidence>
<dbReference type="InterPro" id="IPR036249">
    <property type="entry name" value="Thioredoxin-like_sf"/>
</dbReference>
<organism evidence="3 4">
    <name type="scientific">Chitinophaga agri</name>
    <dbReference type="NCBI Taxonomy" id="2703787"/>
    <lineage>
        <taxon>Bacteria</taxon>
        <taxon>Pseudomonadati</taxon>
        <taxon>Bacteroidota</taxon>
        <taxon>Chitinophagia</taxon>
        <taxon>Chitinophagales</taxon>
        <taxon>Chitinophagaceae</taxon>
        <taxon>Chitinophaga</taxon>
    </lineage>
</organism>
<evidence type="ECO:0000259" key="2">
    <source>
        <dbReference type="PROSITE" id="PS51352"/>
    </source>
</evidence>
<dbReference type="GO" id="GO:0016491">
    <property type="term" value="F:oxidoreductase activity"/>
    <property type="evidence" value="ECO:0007669"/>
    <property type="project" value="InterPro"/>
</dbReference>
<keyword evidence="1" id="KW-0732">Signal</keyword>
<feature type="chain" id="PRO_5025469754" evidence="1">
    <location>
        <begin position="20"/>
        <end position="461"/>
    </location>
</feature>
<gene>
    <name evidence="3" type="ORF">GWR21_26600</name>
</gene>
<dbReference type="Proteomes" id="UP000476411">
    <property type="component" value="Chromosome"/>
</dbReference>
<feature type="signal peptide" evidence="1">
    <location>
        <begin position="1"/>
        <end position="19"/>
    </location>
</feature>
<evidence type="ECO:0000313" key="4">
    <source>
        <dbReference type="Proteomes" id="UP000476411"/>
    </source>
</evidence>
<dbReference type="PANTHER" id="PTHR42852:SF13">
    <property type="entry name" value="PROTEIN DIPZ"/>
    <property type="match status" value="1"/>
</dbReference>
<keyword evidence="4" id="KW-1185">Reference proteome</keyword>
<accession>A0A6B9ZPE8</accession>
<dbReference type="KEGG" id="chih:GWR21_26600"/>
<dbReference type="InterPro" id="IPR050553">
    <property type="entry name" value="Thioredoxin_ResA/DsbE_sf"/>
</dbReference>
<dbReference type="PROSITE" id="PS51352">
    <property type="entry name" value="THIOREDOXIN_2"/>
    <property type="match status" value="1"/>
</dbReference>
<dbReference type="Pfam" id="PF00578">
    <property type="entry name" value="AhpC-TSA"/>
    <property type="match status" value="1"/>
</dbReference>
<dbReference type="RefSeq" id="WP_162334749.1">
    <property type="nucleotide sequence ID" value="NZ_CP048113.1"/>
</dbReference>